<proteinExistence type="predicted"/>
<protein>
    <submittedName>
        <fullName evidence="1">DUF3277 domain-containing protein</fullName>
    </submittedName>
</protein>
<keyword evidence="2" id="KW-1185">Reference proteome</keyword>
<sequence>MEYDPQDVSVIVDGTYLTAFGEDMITVEKNENNWDVKVGAQGDTLRTRVRNPLGTATLTLLAGSPQVPMMDKLANTGDTFPLTVIYDGDNKETITAEEAFVVKPPERNYGNELADREYEIQLLDMNYA</sequence>
<accession>A0ACC6PIN6</accession>
<dbReference type="Proteomes" id="UP001380953">
    <property type="component" value="Unassembled WGS sequence"/>
</dbReference>
<evidence type="ECO:0000313" key="1">
    <source>
        <dbReference type="EMBL" id="MEJ8306663.1"/>
    </source>
</evidence>
<comment type="caution">
    <text evidence="1">The sequence shown here is derived from an EMBL/GenBank/DDBJ whole genome shotgun (WGS) entry which is preliminary data.</text>
</comment>
<gene>
    <name evidence="1" type="ORF">WKI47_22360</name>
</gene>
<name>A0ACC6PIN6_9BACL</name>
<reference evidence="1" key="1">
    <citation type="submission" date="2024-03" db="EMBL/GenBank/DDBJ databases">
        <title>Whole genome sequecning of epiphytes from Marcgravia umbellata leaves.</title>
        <authorList>
            <person name="Kumar G."/>
            <person name="Savka M.A."/>
        </authorList>
    </citation>
    <scope>NUCLEOTIDE SEQUENCE</scope>
    <source>
        <strain evidence="1">RIT_BL5</strain>
    </source>
</reference>
<organism evidence="1 2">
    <name type="scientific">Saccharibacillus sacchari</name>
    <dbReference type="NCBI Taxonomy" id="456493"/>
    <lineage>
        <taxon>Bacteria</taxon>
        <taxon>Bacillati</taxon>
        <taxon>Bacillota</taxon>
        <taxon>Bacilli</taxon>
        <taxon>Bacillales</taxon>
        <taxon>Paenibacillaceae</taxon>
        <taxon>Saccharibacillus</taxon>
    </lineage>
</organism>
<dbReference type="EMBL" id="JBBKAR010000056">
    <property type="protein sequence ID" value="MEJ8306663.1"/>
    <property type="molecule type" value="Genomic_DNA"/>
</dbReference>
<evidence type="ECO:0000313" key="2">
    <source>
        <dbReference type="Proteomes" id="UP001380953"/>
    </source>
</evidence>